<dbReference type="InterPro" id="IPR008030">
    <property type="entry name" value="NmrA-like"/>
</dbReference>
<accession>A0AAX6MB55</accession>
<dbReference type="PANTHER" id="PTHR47706">
    <property type="entry name" value="NMRA-LIKE FAMILY PROTEIN"/>
    <property type="match status" value="1"/>
</dbReference>
<evidence type="ECO:0000256" key="1">
    <source>
        <dbReference type="ARBA" id="ARBA00022857"/>
    </source>
</evidence>
<dbReference type="GO" id="GO:0016491">
    <property type="term" value="F:oxidoreductase activity"/>
    <property type="evidence" value="ECO:0007669"/>
    <property type="project" value="UniProtKB-KW"/>
</dbReference>
<protein>
    <recommendedName>
        <fullName evidence="3">NmrA-like domain-containing protein</fullName>
    </recommendedName>
</protein>
<dbReference type="InterPro" id="IPR045312">
    <property type="entry name" value="PCBER-like"/>
</dbReference>
<reference evidence="4 5" key="1">
    <citation type="journal article" date="2024" name="Front Chem Biol">
        <title>Unveiling the potential of Daldinia eschscholtzii MFLUCC 19-0629 through bioactivity and bioinformatics studies for enhanced sustainable agriculture production.</title>
        <authorList>
            <person name="Brooks S."/>
            <person name="Weaver J.A."/>
            <person name="Klomchit A."/>
            <person name="Alharthi S.A."/>
            <person name="Onlamun T."/>
            <person name="Nurani R."/>
            <person name="Vong T.K."/>
            <person name="Alberti F."/>
            <person name="Greco C."/>
        </authorList>
    </citation>
    <scope>NUCLEOTIDE SEQUENCE [LARGE SCALE GENOMIC DNA]</scope>
    <source>
        <strain evidence="4">MFLUCC 19-0629</strain>
    </source>
</reference>
<keyword evidence="1" id="KW-0521">NADP</keyword>
<dbReference type="InterPro" id="IPR036291">
    <property type="entry name" value="NAD(P)-bd_dom_sf"/>
</dbReference>
<dbReference type="Gene3D" id="3.90.25.10">
    <property type="entry name" value="UDP-galactose 4-epimerase, domain 1"/>
    <property type="match status" value="1"/>
</dbReference>
<gene>
    <name evidence="4" type="ORF">Daesc_009797</name>
</gene>
<dbReference type="Gene3D" id="3.40.50.720">
    <property type="entry name" value="NAD(P)-binding Rossmann-like Domain"/>
    <property type="match status" value="1"/>
</dbReference>
<evidence type="ECO:0000256" key="2">
    <source>
        <dbReference type="ARBA" id="ARBA00023002"/>
    </source>
</evidence>
<dbReference type="Pfam" id="PF05368">
    <property type="entry name" value="NmrA"/>
    <property type="match status" value="1"/>
</dbReference>
<evidence type="ECO:0000313" key="4">
    <source>
        <dbReference type="EMBL" id="KAK6949713.1"/>
    </source>
</evidence>
<organism evidence="4 5">
    <name type="scientific">Daldinia eschscholtzii</name>
    <dbReference type="NCBI Taxonomy" id="292717"/>
    <lineage>
        <taxon>Eukaryota</taxon>
        <taxon>Fungi</taxon>
        <taxon>Dikarya</taxon>
        <taxon>Ascomycota</taxon>
        <taxon>Pezizomycotina</taxon>
        <taxon>Sordariomycetes</taxon>
        <taxon>Xylariomycetidae</taxon>
        <taxon>Xylariales</taxon>
        <taxon>Hypoxylaceae</taxon>
        <taxon>Daldinia</taxon>
    </lineage>
</organism>
<dbReference type="InterPro" id="IPR051609">
    <property type="entry name" value="NmrA/Isoflavone_reductase-like"/>
</dbReference>
<name>A0AAX6MB55_9PEZI</name>
<evidence type="ECO:0000259" key="3">
    <source>
        <dbReference type="Pfam" id="PF05368"/>
    </source>
</evidence>
<dbReference type="SUPFAM" id="SSF51735">
    <property type="entry name" value="NAD(P)-binding Rossmann-fold domains"/>
    <property type="match status" value="1"/>
</dbReference>
<evidence type="ECO:0000313" key="5">
    <source>
        <dbReference type="Proteomes" id="UP001369815"/>
    </source>
</evidence>
<dbReference type="EMBL" id="JBANMG010000009">
    <property type="protein sequence ID" value="KAK6949713.1"/>
    <property type="molecule type" value="Genomic_DNA"/>
</dbReference>
<feature type="domain" description="NmrA-like" evidence="3">
    <location>
        <begin position="6"/>
        <end position="241"/>
    </location>
</feature>
<sequence length="299" mass="32263">MADSIKNVAVIGASGNLGKEVVQELLKAGFKVTAFAREESTATFPPDVAVKKVDYRSVETLTAALQGQDAVVSTIATVAVGSQVPLVDAAIAAKVKRFIPSEFGVNTRIVEGTSIGKILQGKVKTLDYIIRKSQENPWFTWTGVSSGIFFDWGLKYGSVGFNKDAKTATIYDSGDEPVQASNLAFIGKAVVAILSQPEKTANQYLTIASFNPSQNQILKIVEEETGEKWKVEHVSTEEQEKIGLEKLSKGDYSAFSNFLRRRIYADGAGHAVLGDKNAVSLLGLQEEDLAATVKAWLRG</sequence>
<dbReference type="PANTHER" id="PTHR47706:SF9">
    <property type="entry name" value="NMRA-LIKE DOMAIN-CONTAINING PROTEIN-RELATED"/>
    <property type="match status" value="1"/>
</dbReference>
<dbReference type="Proteomes" id="UP001369815">
    <property type="component" value="Unassembled WGS sequence"/>
</dbReference>
<keyword evidence="2" id="KW-0560">Oxidoreductase</keyword>
<dbReference type="CDD" id="cd05259">
    <property type="entry name" value="PCBER_SDR_a"/>
    <property type="match status" value="1"/>
</dbReference>
<keyword evidence="5" id="KW-1185">Reference proteome</keyword>
<dbReference type="AlphaFoldDB" id="A0AAX6MB55"/>
<proteinExistence type="predicted"/>
<comment type="caution">
    <text evidence="4">The sequence shown here is derived from an EMBL/GenBank/DDBJ whole genome shotgun (WGS) entry which is preliminary data.</text>
</comment>